<gene>
    <name evidence="8" type="primary">LOC107220877</name>
</gene>
<evidence type="ECO:0000256" key="2">
    <source>
        <dbReference type="ARBA" id="ARBA00013977"/>
    </source>
</evidence>
<feature type="transmembrane region" description="Helical" evidence="6">
    <location>
        <begin position="132"/>
        <end position="150"/>
    </location>
</feature>
<dbReference type="OrthoDB" id="10014558at2759"/>
<evidence type="ECO:0000313" key="7">
    <source>
        <dbReference type="Proteomes" id="UP000829291"/>
    </source>
</evidence>
<evidence type="ECO:0000256" key="5">
    <source>
        <dbReference type="ARBA" id="ARBA00023136"/>
    </source>
</evidence>
<keyword evidence="5 6" id="KW-0472">Membrane</keyword>
<reference evidence="8" key="1">
    <citation type="submission" date="2025-08" db="UniProtKB">
        <authorList>
            <consortium name="RefSeq"/>
        </authorList>
    </citation>
    <scope>IDENTIFICATION</scope>
    <source>
        <tissue evidence="8">Thorax and Abdomen</tissue>
    </source>
</reference>
<protein>
    <recommendedName>
        <fullName evidence="2">Transmembrane protein 267</fullName>
    </recommendedName>
</protein>
<dbReference type="KEGG" id="nlo:107220877"/>
<sequence>MFFLRAETVVRILLTILIGGTSRIGDVLLYRLSSLELRAVSDNLTHAIVGGLSWSLIVALSGKSIVRNAFGIALCFVISSLIDLDHFLLAKSWRLRDARNLGGQRPILHCSSIPLLLLLISAISYKVFHHSASGYYLWVIITGFLSHHIRDATRRGMWFLFVGSTSPLPYHLYLFMAMALPYSLHWLMPQDFIQEDHRLQPSVLHV</sequence>
<dbReference type="InParanoid" id="A0A6J0BKI5"/>
<dbReference type="RefSeq" id="XP_015515131.1">
    <property type="nucleotide sequence ID" value="XM_015659645.2"/>
</dbReference>
<dbReference type="PANTHER" id="PTHR13628">
    <property type="entry name" value="TRANSMEMBRANE PROTEIN 267"/>
    <property type="match status" value="1"/>
</dbReference>
<evidence type="ECO:0000313" key="8">
    <source>
        <dbReference type="RefSeq" id="XP_015515131.1"/>
    </source>
</evidence>
<keyword evidence="7" id="KW-1185">Reference proteome</keyword>
<dbReference type="InterPro" id="IPR026572">
    <property type="entry name" value="TMEM267"/>
</dbReference>
<proteinExistence type="predicted"/>
<dbReference type="AlphaFoldDB" id="A0A6J0BKI5"/>
<evidence type="ECO:0000256" key="4">
    <source>
        <dbReference type="ARBA" id="ARBA00022989"/>
    </source>
</evidence>
<dbReference type="PANTHER" id="PTHR13628:SF1">
    <property type="entry name" value="TRANSMEMBRANE PROTEIN 267"/>
    <property type="match status" value="1"/>
</dbReference>
<evidence type="ECO:0000256" key="1">
    <source>
        <dbReference type="ARBA" id="ARBA00004141"/>
    </source>
</evidence>
<evidence type="ECO:0000256" key="6">
    <source>
        <dbReference type="SAM" id="Phobius"/>
    </source>
</evidence>
<feature type="transmembrane region" description="Helical" evidence="6">
    <location>
        <begin position="12"/>
        <end position="32"/>
    </location>
</feature>
<name>A0A6J0BKI5_NEOLC</name>
<keyword evidence="3 6" id="KW-0812">Transmembrane</keyword>
<evidence type="ECO:0000256" key="3">
    <source>
        <dbReference type="ARBA" id="ARBA00022692"/>
    </source>
</evidence>
<organism evidence="8">
    <name type="scientific">Neodiprion lecontei</name>
    <name type="common">Redheaded pine sawfly</name>
    <dbReference type="NCBI Taxonomy" id="441921"/>
    <lineage>
        <taxon>Eukaryota</taxon>
        <taxon>Metazoa</taxon>
        <taxon>Ecdysozoa</taxon>
        <taxon>Arthropoda</taxon>
        <taxon>Hexapoda</taxon>
        <taxon>Insecta</taxon>
        <taxon>Pterygota</taxon>
        <taxon>Neoptera</taxon>
        <taxon>Endopterygota</taxon>
        <taxon>Hymenoptera</taxon>
        <taxon>Tenthredinoidea</taxon>
        <taxon>Diprionidae</taxon>
        <taxon>Diprioninae</taxon>
        <taxon>Neodiprion</taxon>
    </lineage>
</organism>
<comment type="subcellular location">
    <subcellularLocation>
        <location evidence="1">Membrane</location>
        <topology evidence="1">Multi-pass membrane protein</topology>
    </subcellularLocation>
</comment>
<feature type="transmembrane region" description="Helical" evidence="6">
    <location>
        <begin position="44"/>
        <end position="62"/>
    </location>
</feature>
<accession>A0A6J0BKI5</accession>
<dbReference type="FunCoup" id="A0A6J0BKI5">
    <property type="interactions" value="457"/>
</dbReference>
<dbReference type="Proteomes" id="UP000829291">
    <property type="component" value="Chromosome 7"/>
</dbReference>
<keyword evidence="4 6" id="KW-1133">Transmembrane helix</keyword>
<dbReference type="GO" id="GO:0016020">
    <property type="term" value="C:membrane"/>
    <property type="evidence" value="ECO:0007669"/>
    <property type="project" value="UniProtKB-SubCell"/>
</dbReference>
<feature type="transmembrane region" description="Helical" evidence="6">
    <location>
        <begin position="69"/>
        <end position="90"/>
    </location>
</feature>
<dbReference type="GeneID" id="107220877"/>